<dbReference type="Proteomes" id="UP001159042">
    <property type="component" value="Unassembled WGS sequence"/>
</dbReference>
<evidence type="ECO:0000313" key="2">
    <source>
        <dbReference type="Proteomes" id="UP001159042"/>
    </source>
</evidence>
<accession>A0AAV8VTZ5</accession>
<protein>
    <submittedName>
        <fullName evidence="1">Uncharacterized protein</fullName>
    </submittedName>
</protein>
<comment type="caution">
    <text evidence="1">The sequence shown here is derived from an EMBL/GenBank/DDBJ whole genome shotgun (WGS) entry which is preliminary data.</text>
</comment>
<organism evidence="1 2">
    <name type="scientific">Exocentrus adspersus</name>
    <dbReference type="NCBI Taxonomy" id="1586481"/>
    <lineage>
        <taxon>Eukaryota</taxon>
        <taxon>Metazoa</taxon>
        <taxon>Ecdysozoa</taxon>
        <taxon>Arthropoda</taxon>
        <taxon>Hexapoda</taxon>
        <taxon>Insecta</taxon>
        <taxon>Pterygota</taxon>
        <taxon>Neoptera</taxon>
        <taxon>Endopterygota</taxon>
        <taxon>Coleoptera</taxon>
        <taxon>Polyphaga</taxon>
        <taxon>Cucujiformia</taxon>
        <taxon>Chrysomeloidea</taxon>
        <taxon>Cerambycidae</taxon>
        <taxon>Lamiinae</taxon>
        <taxon>Acanthocinini</taxon>
        <taxon>Exocentrus</taxon>
    </lineage>
</organism>
<gene>
    <name evidence="1" type="ORF">NQ315_000088</name>
</gene>
<sequence length="75" mass="8509">MYLREGEDCSIYITFFNQCRHNEPINPHSIIPTVEAVTSNKSNYAITIVLIVEGGCEELENLDCQDVGVCVWLFI</sequence>
<keyword evidence="2" id="KW-1185">Reference proteome</keyword>
<evidence type="ECO:0000313" key="1">
    <source>
        <dbReference type="EMBL" id="KAJ8917605.1"/>
    </source>
</evidence>
<dbReference type="EMBL" id="JANEYG010000032">
    <property type="protein sequence ID" value="KAJ8917605.1"/>
    <property type="molecule type" value="Genomic_DNA"/>
</dbReference>
<proteinExistence type="predicted"/>
<reference evidence="1 2" key="1">
    <citation type="journal article" date="2023" name="Insect Mol. Biol.">
        <title>Genome sequencing provides insights into the evolution of gene families encoding plant cell wall-degrading enzymes in longhorned beetles.</title>
        <authorList>
            <person name="Shin N.R."/>
            <person name="Okamura Y."/>
            <person name="Kirsch R."/>
            <person name="Pauchet Y."/>
        </authorList>
    </citation>
    <scope>NUCLEOTIDE SEQUENCE [LARGE SCALE GENOMIC DNA]</scope>
    <source>
        <strain evidence="1">EAD_L_NR</strain>
    </source>
</reference>
<dbReference type="AlphaFoldDB" id="A0AAV8VTZ5"/>
<name>A0AAV8VTZ5_9CUCU</name>